<dbReference type="InterPro" id="IPR011094">
    <property type="entry name" value="Uncharacterised_LppY/LpqO"/>
</dbReference>
<dbReference type="Pfam" id="PF07485">
    <property type="entry name" value="DUF1529"/>
    <property type="match status" value="1"/>
</dbReference>
<dbReference type="RefSeq" id="WP_157293467.1">
    <property type="nucleotide sequence ID" value="NZ_JBHTCT010000038.1"/>
</dbReference>
<gene>
    <name evidence="1" type="ORF">ACFQQH_15985</name>
</gene>
<reference evidence="2" key="1">
    <citation type="journal article" date="2019" name="Int. J. Syst. Evol. Microbiol.">
        <title>The Global Catalogue of Microorganisms (GCM) 10K type strain sequencing project: providing services to taxonomists for standard genome sequencing and annotation.</title>
        <authorList>
            <consortium name="The Broad Institute Genomics Platform"/>
            <consortium name="The Broad Institute Genome Sequencing Center for Infectious Disease"/>
            <person name="Wu L."/>
            <person name="Ma J."/>
        </authorList>
    </citation>
    <scope>NUCLEOTIDE SEQUENCE [LARGE SCALE GENOMIC DNA]</scope>
    <source>
        <strain evidence="2">JCM 4738</strain>
    </source>
</reference>
<protein>
    <submittedName>
        <fullName evidence="1">DUF1259 domain-containing protein</fullName>
    </submittedName>
</protein>
<evidence type="ECO:0000313" key="1">
    <source>
        <dbReference type="EMBL" id="MFC7366631.1"/>
    </source>
</evidence>
<accession>A0ABW2NHK7</accession>
<dbReference type="EMBL" id="JBHTCT010000038">
    <property type="protein sequence ID" value="MFC7366631.1"/>
    <property type="molecule type" value="Genomic_DNA"/>
</dbReference>
<evidence type="ECO:0000313" key="2">
    <source>
        <dbReference type="Proteomes" id="UP001596483"/>
    </source>
</evidence>
<dbReference type="Proteomes" id="UP001596483">
    <property type="component" value="Unassembled WGS sequence"/>
</dbReference>
<organism evidence="1 2">
    <name type="scientific">Bhargavaea changchunensis</name>
    <dbReference type="NCBI Taxonomy" id="2134037"/>
    <lineage>
        <taxon>Bacteria</taxon>
        <taxon>Bacillati</taxon>
        <taxon>Bacillota</taxon>
        <taxon>Bacilli</taxon>
        <taxon>Bacillales</taxon>
        <taxon>Caryophanaceae</taxon>
        <taxon>Bhargavaea</taxon>
    </lineage>
</organism>
<comment type="caution">
    <text evidence="1">The sequence shown here is derived from an EMBL/GenBank/DDBJ whole genome shotgun (WGS) entry which is preliminary data.</text>
</comment>
<proteinExistence type="predicted"/>
<sequence length="135" mass="15238">MVDNDQLCKQFAQILNGQGKWEKGGCTVSLHRTMNTTVLGKKSTRLMTANVSFESLDQTGRALNLAEVAVLQEEVPVFIRTLSQYGLIVSALHNHWLFTNPLIMYVHIQSVEPPLDFARKLAYAFQFLSIPFSDH</sequence>
<keyword evidence="2" id="KW-1185">Reference proteome</keyword>
<name>A0ABW2NHK7_9BACL</name>